<feature type="signal peptide" evidence="2">
    <location>
        <begin position="1"/>
        <end position="20"/>
    </location>
</feature>
<dbReference type="AlphaFoldDB" id="A0A2G5T4J5"/>
<evidence type="ECO:0008006" key="5">
    <source>
        <dbReference type="Google" id="ProtNLM"/>
    </source>
</evidence>
<evidence type="ECO:0000313" key="3">
    <source>
        <dbReference type="EMBL" id="PIC22187.1"/>
    </source>
</evidence>
<evidence type="ECO:0000256" key="1">
    <source>
        <dbReference type="SAM" id="MobiDB-lite"/>
    </source>
</evidence>
<dbReference type="EMBL" id="PDUG01000005">
    <property type="protein sequence ID" value="PIC22187.1"/>
    <property type="molecule type" value="Genomic_DNA"/>
</dbReference>
<sequence>MRNILLILTVFGSTGIGVNAQLRLCEAEGSCRHCADNRYSYYRCRMQDDCFIGEICDNGFCCPNTLPTFSLQREPTSPKPKTSNKTKSDPPADEPCPDDSRWSRRCSRDEDCTHEEELCIEGKCCKSEFSLFEKSFKVFFSKYIKKTLK</sequence>
<dbReference type="Proteomes" id="UP000230233">
    <property type="component" value="Chromosome V"/>
</dbReference>
<evidence type="ECO:0000313" key="4">
    <source>
        <dbReference type="Proteomes" id="UP000230233"/>
    </source>
</evidence>
<keyword evidence="4" id="KW-1185">Reference proteome</keyword>
<dbReference type="OrthoDB" id="5854511at2759"/>
<organism evidence="3 4">
    <name type="scientific">Caenorhabditis nigoni</name>
    <dbReference type="NCBI Taxonomy" id="1611254"/>
    <lineage>
        <taxon>Eukaryota</taxon>
        <taxon>Metazoa</taxon>
        <taxon>Ecdysozoa</taxon>
        <taxon>Nematoda</taxon>
        <taxon>Chromadorea</taxon>
        <taxon>Rhabditida</taxon>
        <taxon>Rhabditina</taxon>
        <taxon>Rhabditomorpha</taxon>
        <taxon>Rhabditoidea</taxon>
        <taxon>Rhabditidae</taxon>
        <taxon>Peloderinae</taxon>
        <taxon>Caenorhabditis</taxon>
    </lineage>
</organism>
<proteinExistence type="predicted"/>
<protein>
    <recommendedName>
        <fullName evidence="5">WAP domain-containing protein</fullName>
    </recommendedName>
</protein>
<comment type="caution">
    <text evidence="3">The sequence shown here is derived from an EMBL/GenBank/DDBJ whole genome shotgun (WGS) entry which is preliminary data.</text>
</comment>
<feature type="region of interest" description="Disordered" evidence="1">
    <location>
        <begin position="69"/>
        <end position="105"/>
    </location>
</feature>
<accession>A0A2G5T4J5</accession>
<dbReference type="STRING" id="1611254.A0A2G5T4J5"/>
<keyword evidence="2" id="KW-0732">Signal</keyword>
<reference evidence="4" key="1">
    <citation type="submission" date="2017-10" db="EMBL/GenBank/DDBJ databases">
        <title>Rapid genome shrinkage in a self-fertile nematode reveals novel sperm competition proteins.</title>
        <authorList>
            <person name="Yin D."/>
            <person name="Schwarz E.M."/>
            <person name="Thomas C.G."/>
            <person name="Felde R.L."/>
            <person name="Korf I.F."/>
            <person name="Cutter A.D."/>
            <person name="Schartner C.M."/>
            <person name="Ralston E.J."/>
            <person name="Meyer B.J."/>
            <person name="Haag E.S."/>
        </authorList>
    </citation>
    <scope>NUCLEOTIDE SEQUENCE [LARGE SCALE GENOMIC DNA]</scope>
    <source>
        <strain evidence="4">JU1422</strain>
    </source>
</reference>
<gene>
    <name evidence="3" type="primary">Cnig_chr_V.g16328</name>
    <name evidence="3" type="ORF">B9Z55_016328</name>
</gene>
<feature type="chain" id="PRO_5013808180" description="WAP domain-containing protein" evidence="2">
    <location>
        <begin position="21"/>
        <end position="149"/>
    </location>
</feature>
<evidence type="ECO:0000256" key="2">
    <source>
        <dbReference type="SAM" id="SignalP"/>
    </source>
</evidence>
<name>A0A2G5T4J5_9PELO</name>